<evidence type="ECO:0000313" key="1">
    <source>
        <dbReference type="EMBL" id="AGM11523.1"/>
    </source>
</evidence>
<reference evidence="1 2" key="1">
    <citation type="submission" date="2012-12" db="EMBL/GenBank/DDBJ databases">
        <authorList>
            <person name="Sencilo A."/>
            <person name="Jacobs-Sera D."/>
            <person name="Russell D.A."/>
            <person name="Ko C."/>
            <person name="Atanasova N."/>
            <person name="Osterlund E."/>
            <person name="Oksanen H.M."/>
            <person name="Bamford D.H."/>
            <person name="Hatfull G.F."/>
            <person name="Roine E."/>
            <person name="Hendrix R.W."/>
        </authorList>
    </citation>
    <scope>NUCLEOTIDE SEQUENCE [LARGE SCALE GENOMIC DNA]</scope>
</reference>
<dbReference type="EMBL" id="KC292026">
    <property type="protein sequence ID" value="AGM11523.1"/>
    <property type="molecule type" value="Genomic_DNA"/>
</dbReference>
<dbReference type="GeneID" id="16193955"/>
<sequence>MNREKAEQIAEEYFDEYTIDHRMFQDGDERWLIVHNVGWSSSDYVTITIWLTRERVQVEWFEDDRRVSTEWHDFWHWERGDVFGKYRA</sequence>
<accession>R4TMV5</accession>
<protein>
    <submittedName>
        <fullName evidence="1">Uncharacterized protein</fullName>
    </submittedName>
</protein>
<name>R4TMV5_9CAUD</name>
<organism evidence="1 2">
    <name type="scientific">Halogranum tailed virus 1</name>
    <dbReference type="NCBI Taxonomy" id="1273749"/>
    <lineage>
        <taxon>Viruses</taxon>
        <taxon>Duplodnaviria</taxon>
        <taxon>Heunggongvirae</taxon>
        <taxon>Uroviricota</taxon>
        <taxon>Caudoviricetes</taxon>
        <taxon>Thumleimavirales</taxon>
        <taxon>Halomagnusviridae</taxon>
        <taxon>Hagravirus</taxon>
        <taxon>Hagravirus capitaneum</taxon>
        <taxon>Hagravirus HGTV1</taxon>
    </lineage>
</organism>
<proteinExistence type="predicted"/>
<evidence type="ECO:0000313" key="2">
    <source>
        <dbReference type="Proteomes" id="UP000202786"/>
    </source>
</evidence>
<dbReference type="KEGG" id="vg:16193955"/>
<dbReference type="RefSeq" id="YP_008059401.1">
    <property type="nucleotide sequence ID" value="NC_021328.1"/>
</dbReference>
<gene>
    <name evidence="1" type="primary">226</name>
    <name evidence="1" type="ORF">HGTV1_226</name>
</gene>
<dbReference type="Proteomes" id="UP000202786">
    <property type="component" value="Segment"/>
</dbReference>
<keyword evidence="2" id="KW-1185">Reference proteome</keyword>